<reference evidence="2" key="2">
    <citation type="journal article" date="2013" name="Stand. Genomic Sci.">
        <title>Complete genome sequence of Desulfocapsa sulfexigens, a marine deltaproteobacterium specialized in disproportionating inorganic sulfur compounds.</title>
        <authorList>
            <person name="Finster K.W."/>
            <person name="Kjeldsen K.U."/>
            <person name="Kube M."/>
            <person name="Reinhardt R."/>
            <person name="Mussmann M."/>
            <person name="Amann R."/>
            <person name="Schreiber L."/>
        </authorList>
    </citation>
    <scope>NUCLEOTIDE SEQUENCE [LARGE SCALE GENOMIC DNA]</scope>
    <source>
        <strain evidence="2">DSM 10523 / SB164P1</strain>
    </source>
</reference>
<dbReference type="STRING" id="1322246.BN4_20392"/>
<dbReference type="Pfam" id="PF13591">
    <property type="entry name" value="MerR_2"/>
    <property type="match status" value="1"/>
</dbReference>
<dbReference type="eggNOG" id="COG0789">
    <property type="taxonomic scope" value="Bacteria"/>
</dbReference>
<accession>M1WSX8</accession>
<evidence type="ECO:0000313" key="1">
    <source>
        <dbReference type="EMBL" id="CCH50454.1"/>
    </source>
</evidence>
<keyword evidence="2" id="KW-1185">Reference proteome</keyword>
<reference evidence="1 2" key="1">
    <citation type="journal article" date="2013" name="PLoS ONE">
        <title>The first genomic and proteomic characterization of a deep-sea sulfate reducer: insights into the piezophilic lifestyle of Desulfovibrio piezophilus.</title>
        <authorList>
            <person name="Pradel N."/>
            <person name="Ji B."/>
            <person name="Gimenez G."/>
            <person name="Talla E."/>
            <person name="Lenoble P."/>
            <person name="Garel M."/>
            <person name="Tamburini C."/>
            <person name="Fourquet P."/>
            <person name="Lebrun R."/>
            <person name="Bertin P."/>
            <person name="Denis Y."/>
            <person name="Pophillat M."/>
            <person name="Barbe V."/>
            <person name="Ollivier B."/>
            <person name="Dolla A."/>
        </authorList>
    </citation>
    <scope>NUCLEOTIDE SEQUENCE [LARGE SCALE GENOMIC DNA]</scope>
    <source>
        <strain evidence="2">DSM 10523 / SB164P1</strain>
    </source>
</reference>
<protein>
    <submittedName>
        <fullName evidence="1">DafA protein</fullName>
    </submittedName>
</protein>
<dbReference type="KEGG" id="dpi:BN4_20392"/>
<organism evidence="1 2">
    <name type="scientific">Pseudodesulfovibrio piezophilus (strain DSM 21447 / JCM 15486 / C1TLV30)</name>
    <name type="common">Desulfovibrio piezophilus</name>
    <dbReference type="NCBI Taxonomy" id="1322246"/>
    <lineage>
        <taxon>Bacteria</taxon>
        <taxon>Pseudomonadati</taxon>
        <taxon>Thermodesulfobacteriota</taxon>
        <taxon>Desulfovibrionia</taxon>
        <taxon>Desulfovibrionales</taxon>
        <taxon>Desulfovibrionaceae</taxon>
    </lineage>
</organism>
<proteinExistence type="predicted"/>
<dbReference type="RefSeq" id="WP_015416496.1">
    <property type="nucleotide sequence ID" value="NC_020409.1"/>
</dbReference>
<gene>
    <name evidence="1" type="ordered locus">BN4_20392</name>
</gene>
<dbReference type="HOGENOM" id="CLU_168853_0_0_7"/>
<dbReference type="EMBL" id="FO203427">
    <property type="protein sequence ID" value="CCH50454.1"/>
    <property type="molecule type" value="Genomic_DNA"/>
</dbReference>
<dbReference type="PATRIC" id="fig|879567.3.peg.3492"/>
<sequence length="111" mass="13159">MPNKRLREMMMQLPGLNLPERSEYVAWAQLVELTSIQPGDMAELIELGWINPKKTRAEEYLFRLRDVYRIHKLMRLVNDLEMSFDSGSIVVDLLDRVEELEKEVEELKRLV</sequence>
<name>M1WSX8_PSEP2</name>
<evidence type="ECO:0000313" key="2">
    <source>
        <dbReference type="Proteomes" id="UP000011724"/>
    </source>
</evidence>
<dbReference type="Proteomes" id="UP000011724">
    <property type="component" value="Chromosome"/>
</dbReference>
<dbReference type="Gene3D" id="1.10.1660.10">
    <property type="match status" value="1"/>
</dbReference>
<dbReference type="AlphaFoldDB" id="M1WSX8"/>
<dbReference type="BioCyc" id="DPIE1322246:BN4_RS16210-MONOMER"/>